<keyword evidence="10" id="KW-0479">Metal-binding</keyword>
<feature type="transmembrane region" description="Helical" evidence="17">
    <location>
        <begin position="254"/>
        <end position="273"/>
    </location>
</feature>
<dbReference type="InterPro" id="IPR048307">
    <property type="entry name" value="STT3_N"/>
</dbReference>
<feature type="domain" description="Archaeal glycosylation protein B peripheral" evidence="19">
    <location>
        <begin position="636"/>
        <end position="725"/>
    </location>
</feature>
<evidence type="ECO:0000256" key="1">
    <source>
        <dbReference type="ARBA" id="ARBA00001936"/>
    </source>
</evidence>
<comment type="cofactor">
    <cofactor evidence="2">
        <name>Mg(2+)</name>
        <dbReference type="ChEBI" id="CHEBI:18420"/>
    </cofactor>
</comment>
<feature type="transmembrane region" description="Helical" evidence="17">
    <location>
        <begin position="341"/>
        <end position="363"/>
    </location>
</feature>
<evidence type="ECO:0000259" key="19">
    <source>
        <dbReference type="Pfam" id="PF18079"/>
    </source>
</evidence>
<evidence type="ECO:0000256" key="10">
    <source>
        <dbReference type="ARBA" id="ARBA00022723"/>
    </source>
</evidence>
<accession>A0ABT5X8Y3</accession>
<evidence type="ECO:0000256" key="5">
    <source>
        <dbReference type="ARBA" id="ARBA00010810"/>
    </source>
</evidence>
<feature type="domain" description="AglB-like core" evidence="20">
    <location>
        <begin position="464"/>
        <end position="553"/>
    </location>
</feature>
<keyword evidence="9 17" id="KW-0812">Transmembrane</keyword>
<evidence type="ECO:0000256" key="15">
    <source>
        <dbReference type="ARBA" id="ARBA00030679"/>
    </source>
</evidence>
<comment type="catalytic activity">
    <reaction evidence="16">
        <text>an archaeal dolichyl phosphooligosaccharide + [protein]-L-asparagine = an archaeal dolichyl phosphate + a glycoprotein with the oligosaccharide chain attached by N-beta-D-glycosyl linkage to a protein L-asparagine.</text>
        <dbReference type="EC" id="2.4.99.21"/>
    </reaction>
</comment>
<evidence type="ECO:0000256" key="2">
    <source>
        <dbReference type="ARBA" id="ARBA00001946"/>
    </source>
</evidence>
<evidence type="ECO:0000256" key="12">
    <source>
        <dbReference type="ARBA" id="ARBA00022989"/>
    </source>
</evidence>
<protein>
    <recommendedName>
        <fullName evidence="6">dolichyl-phosphooligosaccharide-protein glycotransferase</fullName>
        <ecNumber evidence="6">2.4.99.21</ecNumber>
    </recommendedName>
    <alternativeName>
        <fullName evidence="15">Oligosaccharyl transferase</fullName>
    </alternativeName>
</protein>
<evidence type="ECO:0000256" key="6">
    <source>
        <dbReference type="ARBA" id="ARBA00012602"/>
    </source>
</evidence>
<feature type="transmembrane region" description="Helical" evidence="17">
    <location>
        <begin position="195"/>
        <end position="218"/>
    </location>
</feature>
<keyword evidence="12 17" id="KW-1133">Transmembrane helix</keyword>
<feature type="transmembrane region" description="Helical" evidence="17">
    <location>
        <begin position="375"/>
        <end position="390"/>
    </location>
</feature>
<comment type="caution">
    <text evidence="21">The sequence shown here is derived from an EMBL/GenBank/DDBJ whole genome shotgun (WGS) entry which is preliminary data.</text>
</comment>
<dbReference type="InterPro" id="IPR054479">
    <property type="entry name" value="AglB-like_core"/>
</dbReference>
<evidence type="ECO:0000256" key="7">
    <source>
        <dbReference type="ARBA" id="ARBA00022676"/>
    </source>
</evidence>
<proteinExistence type="inferred from homology"/>
<evidence type="ECO:0000256" key="8">
    <source>
        <dbReference type="ARBA" id="ARBA00022679"/>
    </source>
</evidence>
<evidence type="ECO:0000256" key="4">
    <source>
        <dbReference type="ARBA" id="ARBA00004922"/>
    </source>
</evidence>
<evidence type="ECO:0000256" key="13">
    <source>
        <dbReference type="ARBA" id="ARBA00023136"/>
    </source>
</evidence>
<dbReference type="Gene3D" id="2.60.40.3390">
    <property type="match status" value="1"/>
</dbReference>
<feature type="transmembrane region" description="Helical" evidence="17">
    <location>
        <begin position="104"/>
        <end position="122"/>
    </location>
</feature>
<keyword evidence="14" id="KW-0464">Manganese</keyword>
<feature type="transmembrane region" description="Helical" evidence="17">
    <location>
        <begin position="396"/>
        <end position="413"/>
    </location>
</feature>
<dbReference type="EMBL" id="JARFPK010000029">
    <property type="protein sequence ID" value="MDF0591165.1"/>
    <property type="molecule type" value="Genomic_DNA"/>
</dbReference>
<sequence>MERERSTEVLGVSAVLLLGLILRLLPARNSLVDGQVLFYGYDTFYHMRRILYSVENFPQTLWFDSYLNHPHGMGLTWPPLFDLTMAAASLLLGGSSRAVDMTAALAAPILGTMMIAVLYLLAKKLFGMEVALLSAFLLAIDTRHIGRTTFGFPDHDTMELLFILGAILLLAYALTEGHRWLRFALPAGVLLAATAYTWLGTPAYLGAIVAFGVVQIAMDLKEGRSSQETILPLAAAFGVALLLILPFWDQPWLIPSFFGAAGSLAFLGFLGVLSRIFSSKGIPWIFFLPIVALFGYVAFILSYATVMTQDARSYFWAGFNFFFGSDLARLGIQEAMPVFKVYSLFSLPGLGLLSALGGLLILISTVHRFGFRRDMTLFLVWALFSSALMISQSRFLFLFSLSGSVLIALLFFWGRDKIRSSDRFKNVDSRASKVWIGILLLVLILPSGLNISDITVYRPEISGDWHQTLAWVREETPPTVGYDNPVLAGDYGVLSWWDYGNWILYQSRRPVVANNFQAGAIEAAGFFLSESEKNALKIADDRDVRYVITSDKMVYGKLPAIARWIEEDPSSYVLIRPERDIVNYDHSKRFLGTTLARLHLLDCSGLGHFRLIHESETSRGLVFPVREVKVFEKVAGARITGTTPHDKPMGLILEMRSNEGRRFQYYNSVMAVDGRYEIVVPYSTEEMAGVSSIGPYLLGPVLDVAGGESKEVDVRERDVLEGRTIIVDF</sequence>
<evidence type="ECO:0000313" key="21">
    <source>
        <dbReference type="EMBL" id="MDF0591165.1"/>
    </source>
</evidence>
<comment type="subcellular location">
    <subcellularLocation>
        <location evidence="3">Cell membrane</location>
        <topology evidence="3">Multi-pass membrane protein</topology>
    </subcellularLocation>
</comment>
<dbReference type="RefSeq" id="WP_316966906.1">
    <property type="nucleotide sequence ID" value="NZ_JARFPK010000029.1"/>
</dbReference>
<comment type="pathway">
    <text evidence="4">Protein modification; protein glycosylation.</text>
</comment>
<evidence type="ECO:0000259" key="20">
    <source>
        <dbReference type="Pfam" id="PF22627"/>
    </source>
</evidence>
<dbReference type="PANTHER" id="PTHR13872:SF1">
    <property type="entry name" value="DOLICHYL-DIPHOSPHOOLIGOSACCHARIDE--PROTEIN GLYCOSYLTRANSFERASE SUBUNIT STT3B"/>
    <property type="match status" value="1"/>
</dbReference>
<gene>
    <name evidence="21" type="ORF">P0O15_08290</name>
</gene>
<keyword evidence="8" id="KW-0808">Transferase</keyword>
<feature type="transmembrane region" description="Helical" evidence="17">
    <location>
        <begin position="285"/>
        <end position="306"/>
    </location>
</feature>
<evidence type="ECO:0000256" key="3">
    <source>
        <dbReference type="ARBA" id="ARBA00004651"/>
    </source>
</evidence>
<evidence type="ECO:0000256" key="14">
    <source>
        <dbReference type="ARBA" id="ARBA00023211"/>
    </source>
</evidence>
<feature type="transmembrane region" description="Helical" evidence="17">
    <location>
        <begin position="75"/>
        <end position="92"/>
    </location>
</feature>
<dbReference type="InterPro" id="IPR041154">
    <property type="entry name" value="AglB_P1"/>
</dbReference>
<dbReference type="Pfam" id="PF22627">
    <property type="entry name" value="AglB_core-like"/>
    <property type="match status" value="1"/>
</dbReference>
<dbReference type="Proteomes" id="UP001220010">
    <property type="component" value="Unassembled WGS sequence"/>
</dbReference>
<dbReference type="EC" id="2.4.99.21" evidence="6"/>
<dbReference type="Pfam" id="PF18079">
    <property type="entry name" value="AglB_L1"/>
    <property type="match status" value="1"/>
</dbReference>
<organism evidence="21 22">
    <name type="scientific">Candidatus Methanocrinis natronophilus</name>
    <dbReference type="NCBI Taxonomy" id="3033396"/>
    <lineage>
        <taxon>Archaea</taxon>
        <taxon>Methanobacteriati</taxon>
        <taxon>Methanobacteriota</taxon>
        <taxon>Stenosarchaea group</taxon>
        <taxon>Methanomicrobia</taxon>
        <taxon>Methanotrichales</taxon>
        <taxon>Methanotrichaceae</taxon>
        <taxon>Methanocrinis</taxon>
    </lineage>
</organism>
<evidence type="ECO:0000256" key="11">
    <source>
        <dbReference type="ARBA" id="ARBA00022842"/>
    </source>
</evidence>
<evidence type="ECO:0000256" key="9">
    <source>
        <dbReference type="ARBA" id="ARBA00022692"/>
    </source>
</evidence>
<dbReference type="PANTHER" id="PTHR13872">
    <property type="entry name" value="DOLICHYL-DIPHOSPHOOLIGOSACCHARIDE--PROTEIN GLYCOSYLTRANSFERASE SUBUNIT"/>
    <property type="match status" value="1"/>
</dbReference>
<keyword evidence="11" id="KW-0460">Magnesium</keyword>
<comment type="cofactor">
    <cofactor evidence="1">
        <name>Mn(2+)</name>
        <dbReference type="ChEBI" id="CHEBI:29035"/>
    </cofactor>
</comment>
<feature type="transmembrane region" description="Helical" evidence="17">
    <location>
        <begin position="434"/>
        <end position="452"/>
    </location>
</feature>
<comment type="similarity">
    <text evidence="5">Belongs to the STT3 family.</text>
</comment>
<feature type="domain" description="Oligosaccharyl transferase STT3 N-terminal" evidence="18">
    <location>
        <begin position="32"/>
        <end position="442"/>
    </location>
</feature>
<evidence type="ECO:0000256" key="17">
    <source>
        <dbReference type="SAM" id="Phobius"/>
    </source>
</evidence>
<keyword evidence="7" id="KW-0328">Glycosyltransferase</keyword>
<evidence type="ECO:0000256" key="16">
    <source>
        <dbReference type="ARBA" id="ARBA00034066"/>
    </source>
</evidence>
<evidence type="ECO:0000313" key="22">
    <source>
        <dbReference type="Proteomes" id="UP001220010"/>
    </source>
</evidence>
<dbReference type="Gene3D" id="3.40.50.12610">
    <property type="match status" value="1"/>
</dbReference>
<feature type="transmembrane region" description="Helical" evidence="17">
    <location>
        <begin position="158"/>
        <end position="175"/>
    </location>
</feature>
<name>A0ABT5X8Y3_9EURY</name>
<keyword evidence="13 17" id="KW-0472">Membrane</keyword>
<keyword evidence="22" id="KW-1185">Reference proteome</keyword>
<dbReference type="Pfam" id="PF02516">
    <property type="entry name" value="STT3"/>
    <property type="match status" value="1"/>
</dbReference>
<feature type="transmembrane region" description="Helical" evidence="17">
    <location>
        <begin position="230"/>
        <end position="248"/>
    </location>
</feature>
<dbReference type="InterPro" id="IPR003674">
    <property type="entry name" value="Oligo_trans_STT3"/>
</dbReference>
<evidence type="ECO:0000259" key="18">
    <source>
        <dbReference type="Pfam" id="PF02516"/>
    </source>
</evidence>
<reference evidence="21 22" key="1">
    <citation type="submission" date="2023-03" db="EMBL/GenBank/DDBJ databases">
        <title>WGS of Methanotrichaceae archaeon Mx.</title>
        <authorList>
            <person name="Sorokin D.Y."/>
            <person name="Merkel A.Y."/>
        </authorList>
    </citation>
    <scope>NUCLEOTIDE SEQUENCE [LARGE SCALE GENOMIC DNA]</scope>
    <source>
        <strain evidence="21 22">Mx</strain>
    </source>
</reference>